<dbReference type="InterPro" id="IPR013078">
    <property type="entry name" value="His_Pase_superF_clade-1"/>
</dbReference>
<dbReference type="GO" id="GO:0005737">
    <property type="term" value="C:cytoplasm"/>
    <property type="evidence" value="ECO:0007669"/>
    <property type="project" value="TreeGrafter"/>
</dbReference>
<organism evidence="2 3">
    <name type="scientific">Amycolatopsis marina</name>
    <dbReference type="NCBI Taxonomy" id="490629"/>
    <lineage>
        <taxon>Bacteria</taxon>
        <taxon>Bacillati</taxon>
        <taxon>Actinomycetota</taxon>
        <taxon>Actinomycetes</taxon>
        <taxon>Pseudonocardiales</taxon>
        <taxon>Pseudonocardiaceae</taxon>
        <taxon>Amycolatopsis</taxon>
    </lineage>
</organism>
<evidence type="ECO:0000313" key="3">
    <source>
        <dbReference type="Proteomes" id="UP000243799"/>
    </source>
</evidence>
<dbReference type="Pfam" id="PF00300">
    <property type="entry name" value="His_Phos_1"/>
    <property type="match status" value="1"/>
</dbReference>
<gene>
    <name evidence="2" type="ORF">SAMN05216266_120117</name>
</gene>
<reference evidence="3" key="1">
    <citation type="submission" date="2016-10" db="EMBL/GenBank/DDBJ databases">
        <authorList>
            <person name="Varghese N."/>
            <person name="Submissions S."/>
        </authorList>
    </citation>
    <scope>NUCLEOTIDE SEQUENCE [LARGE SCALE GENOMIC DNA]</scope>
    <source>
        <strain evidence="3">CGMCC 4.3568</strain>
    </source>
</reference>
<dbReference type="InterPro" id="IPR029033">
    <property type="entry name" value="His_PPase_superfam"/>
</dbReference>
<feature type="region of interest" description="Disordered" evidence="1">
    <location>
        <begin position="207"/>
        <end position="241"/>
    </location>
</feature>
<dbReference type="InterPro" id="IPR050275">
    <property type="entry name" value="PGM_Phosphatase"/>
</dbReference>
<dbReference type="Gene3D" id="3.40.50.1240">
    <property type="entry name" value="Phosphoglycerate mutase-like"/>
    <property type="match status" value="1"/>
</dbReference>
<dbReference type="SUPFAM" id="SSF53254">
    <property type="entry name" value="Phosphoglycerate mutase-like"/>
    <property type="match status" value="1"/>
</dbReference>
<dbReference type="Proteomes" id="UP000243799">
    <property type="component" value="Unassembled WGS sequence"/>
</dbReference>
<dbReference type="NCBIfam" id="TIGR03848">
    <property type="entry name" value="MSMEG_4193"/>
    <property type="match status" value="1"/>
</dbReference>
<evidence type="ECO:0000313" key="2">
    <source>
        <dbReference type="EMBL" id="SFB57133.1"/>
    </source>
</evidence>
<dbReference type="PANTHER" id="PTHR48100">
    <property type="entry name" value="BROAD-SPECIFICITY PHOSPHATASE YOR283W-RELATED"/>
    <property type="match status" value="1"/>
</dbReference>
<dbReference type="STRING" id="490629.SAMN05216266_120117"/>
<dbReference type="GO" id="GO:0016791">
    <property type="term" value="F:phosphatase activity"/>
    <property type="evidence" value="ECO:0007669"/>
    <property type="project" value="TreeGrafter"/>
</dbReference>
<keyword evidence="3" id="KW-1185">Reference proteome</keyword>
<dbReference type="AlphaFoldDB" id="A0A1I1C9R0"/>
<proteinExistence type="predicted"/>
<name>A0A1I1C9R0_9PSEU</name>
<dbReference type="InterPro" id="IPR022492">
    <property type="entry name" value="Phosphomutase_MSMEG4193_put"/>
</dbReference>
<sequence>MAAVGTVILLRHGRSTANGSGVLAGRSPGVDLDSTGRAQAEALVQRLAGIPLAALVASPLQRCAQTLAPLAEARGLTPETDPELSEVDYGDWTGRELKDLASEPLWRVVQAHPSAAVFPGGEGLAAMQSRAVGAVRRQDERITAEHGAHAVWIACTHGDMIKSVLADALGQHLDSFQRIVVEPGSVSVIRYTELRPFVLRMNDHGADLGGIVPPEPESGKEGDPASSDAAVGGSTGRKDRE</sequence>
<dbReference type="CDD" id="cd07067">
    <property type="entry name" value="HP_PGM_like"/>
    <property type="match status" value="1"/>
</dbReference>
<accession>A0A1I1C9R0</accession>
<dbReference type="PANTHER" id="PTHR48100:SF2">
    <property type="entry name" value="CONSERVED PROTEIN"/>
    <property type="match status" value="1"/>
</dbReference>
<protein>
    <submittedName>
        <fullName evidence="2">Probable phosphomutase, MSMEG_4193 family</fullName>
    </submittedName>
</protein>
<dbReference type="SMART" id="SM00855">
    <property type="entry name" value="PGAM"/>
    <property type="match status" value="1"/>
</dbReference>
<dbReference type="EMBL" id="FOKG01000020">
    <property type="protein sequence ID" value="SFB57133.1"/>
    <property type="molecule type" value="Genomic_DNA"/>
</dbReference>
<evidence type="ECO:0000256" key="1">
    <source>
        <dbReference type="SAM" id="MobiDB-lite"/>
    </source>
</evidence>